<keyword evidence="2" id="KW-1185">Reference proteome</keyword>
<accession>A0AAV4JRC8</accession>
<sequence>MPSNPVLVKRFKLNDNNIEITKELVVHNTEHAPSRNSVQQSDSIMRRVTRYRCTTDMSCDQGLIANLLASMIHVLQGTVLKLPLPLKIESVVGSSSLRRKPP</sequence>
<evidence type="ECO:0000313" key="2">
    <source>
        <dbReference type="Proteomes" id="UP000762676"/>
    </source>
</evidence>
<gene>
    <name evidence="1" type="ORF">ElyMa_001675100</name>
</gene>
<dbReference type="EMBL" id="BMAT01003411">
    <property type="protein sequence ID" value="GFS24930.1"/>
    <property type="molecule type" value="Genomic_DNA"/>
</dbReference>
<evidence type="ECO:0000313" key="1">
    <source>
        <dbReference type="EMBL" id="GFS24930.1"/>
    </source>
</evidence>
<reference evidence="1 2" key="1">
    <citation type="journal article" date="2021" name="Elife">
        <title>Chloroplast acquisition without the gene transfer in kleptoplastic sea slugs, Plakobranchus ocellatus.</title>
        <authorList>
            <person name="Maeda T."/>
            <person name="Takahashi S."/>
            <person name="Yoshida T."/>
            <person name="Shimamura S."/>
            <person name="Takaki Y."/>
            <person name="Nagai Y."/>
            <person name="Toyoda A."/>
            <person name="Suzuki Y."/>
            <person name="Arimoto A."/>
            <person name="Ishii H."/>
            <person name="Satoh N."/>
            <person name="Nishiyama T."/>
            <person name="Hasebe M."/>
            <person name="Maruyama T."/>
            <person name="Minagawa J."/>
            <person name="Obokata J."/>
            <person name="Shigenobu S."/>
        </authorList>
    </citation>
    <scope>NUCLEOTIDE SEQUENCE [LARGE SCALE GENOMIC DNA]</scope>
</reference>
<dbReference type="AlphaFoldDB" id="A0AAV4JRC8"/>
<comment type="caution">
    <text evidence="1">The sequence shown here is derived from an EMBL/GenBank/DDBJ whole genome shotgun (WGS) entry which is preliminary data.</text>
</comment>
<organism evidence="1 2">
    <name type="scientific">Elysia marginata</name>
    <dbReference type="NCBI Taxonomy" id="1093978"/>
    <lineage>
        <taxon>Eukaryota</taxon>
        <taxon>Metazoa</taxon>
        <taxon>Spiralia</taxon>
        <taxon>Lophotrochozoa</taxon>
        <taxon>Mollusca</taxon>
        <taxon>Gastropoda</taxon>
        <taxon>Heterobranchia</taxon>
        <taxon>Euthyneura</taxon>
        <taxon>Panpulmonata</taxon>
        <taxon>Sacoglossa</taxon>
        <taxon>Placobranchoidea</taxon>
        <taxon>Plakobranchidae</taxon>
        <taxon>Elysia</taxon>
    </lineage>
</organism>
<dbReference type="Proteomes" id="UP000762676">
    <property type="component" value="Unassembled WGS sequence"/>
</dbReference>
<protein>
    <submittedName>
        <fullName evidence="1">Uncharacterized protein</fullName>
    </submittedName>
</protein>
<proteinExistence type="predicted"/>
<name>A0AAV4JRC8_9GAST</name>